<dbReference type="GO" id="GO:0003676">
    <property type="term" value="F:nucleic acid binding"/>
    <property type="evidence" value="ECO:0007669"/>
    <property type="project" value="InterPro"/>
</dbReference>
<keyword evidence="1" id="KW-0547">Nucleotide-binding</keyword>
<dbReference type="GO" id="GO:0043590">
    <property type="term" value="C:bacterial nucleoid"/>
    <property type="evidence" value="ECO:0007669"/>
    <property type="project" value="TreeGrafter"/>
</dbReference>
<dbReference type="GO" id="GO:0009378">
    <property type="term" value="F:four-way junction helicase activity"/>
    <property type="evidence" value="ECO:0007669"/>
    <property type="project" value="TreeGrafter"/>
</dbReference>
<dbReference type="SMART" id="SM00490">
    <property type="entry name" value="HELICc"/>
    <property type="match status" value="1"/>
</dbReference>
<dbReference type="OrthoDB" id="9763310at2"/>
<dbReference type="GO" id="GO:0006310">
    <property type="term" value="P:DNA recombination"/>
    <property type="evidence" value="ECO:0007669"/>
    <property type="project" value="InterPro"/>
</dbReference>
<evidence type="ECO:0000259" key="6">
    <source>
        <dbReference type="PROSITE" id="PS51194"/>
    </source>
</evidence>
<evidence type="ECO:0000259" key="5">
    <source>
        <dbReference type="PROSITE" id="PS51192"/>
    </source>
</evidence>
<dbReference type="AlphaFoldDB" id="A0A1I6SVQ8"/>
<feature type="domain" description="Helicase C-terminal" evidence="6">
    <location>
        <begin position="214"/>
        <end position="367"/>
    </location>
</feature>
<sequence>MNALETLQHYFNYHAFQTGQRAVIDDLNEGHDVLLTLPTGAGKSICYQVPALMNDGLTLVVTPLLSLMEDQVRHLKAHGIKRVAALNSFNTTTERQHVLKNLKLLKILYISPELLQQDWILKRLKQLSVRFFVVDEAHCISQWGHEFRPDYMKLESVLQSLKHPTLLLVTATLTADVKRDIYQHFSSRQIKEHLHMIDRDNISFIVEKCSSNYEKDRYIVDCLSTYHVPTIIYFSSKKETERVSHYLKEHVPTHRIAYYHGDLENNERMLIQQQFLSGELDVICATSAFGMGVNKKDVRLVMHYHLPTQIESFVQEVGRAGRDHLHSVSISLVTEHDRLITERLIEGEMIEENVLLQLFRLLDQQTHLDLALFSDTHQLNEIHRRYLQNYLENHDIITDNKTINHHKLTDQFKDTWVRTVTERQQFKRKKLFELLLALSDDRCIRRSIYQPFQHDINKDRFGCCSVCGFRLAQFEPIQLQTSIENLTWEDKLNRRIRPYTEV</sequence>
<dbReference type="CDD" id="cd17920">
    <property type="entry name" value="DEXHc_RecQ"/>
    <property type="match status" value="1"/>
</dbReference>
<dbReference type="GO" id="GO:0043138">
    <property type="term" value="F:3'-5' DNA helicase activity"/>
    <property type="evidence" value="ECO:0007669"/>
    <property type="project" value="TreeGrafter"/>
</dbReference>
<evidence type="ECO:0000313" key="7">
    <source>
        <dbReference type="EMBL" id="GEM04323.1"/>
    </source>
</evidence>
<dbReference type="InterPro" id="IPR004589">
    <property type="entry name" value="DNA_helicase_ATP-dep_RecQ"/>
</dbReference>
<dbReference type="NCBIfam" id="TIGR00614">
    <property type="entry name" value="recQ_fam"/>
    <property type="match status" value="1"/>
</dbReference>
<organism evidence="8 9">
    <name type="scientific">Halolactibacillus miurensis</name>
    <dbReference type="NCBI Taxonomy" id="306541"/>
    <lineage>
        <taxon>Bacteria</taxon>
        <taxon>Bacillati</taxon>
        <taxon>Bacillota</taxon>
        <taxon>Bacilli</taxon>
        <taxon>Bacillales</taxon>
        <taxon>Bacillaceae</taxon>
        <taxon>Halolactibacillus</taxon>
    </lineage>
</organism>
<protein>
    <submittedName>
        <fullName evidence="8">ATP-dependent DNA helicase RecQ</fullName>
    </submittedName>
</protein>
<accession>A0A1I6SVQ8</accession>
<reference evidence="7 10" key="2">
    <citation type="submission" date="2019-07" db="EMBL/GenBank/DDBJ databases">
        <title>Whole genome shotgun sequence of Halolactibacillus miurensis NBRC 100873.</title>
        <authorList>
            <person name="Hosoyama A."/>
            <person name="Uohara A."/>
            <person name="Ohji S."/>
            <person name="Ichikawa N."/>
        </authorList>
    </citation>
    <scope>NUCLEOTIDE SEQUENCE [LARGE SCALE GENOMIC DNA]</scope>
    <source>
        <strain evidence="7 10">NBRC 100873</strain>
    </source>
</reference>
<dbReference type="Gene3D" id="3.40.50.300">
    <property type="entry name" value="P-loop containing nucleotide triphosphate hydrolases"/>
    <property type="match status" value="2"/>
</dbReference>
<dbReference type="PROSITE" id="PS51192">
    <property type="entry name" value="HELICASE_ATP_BIND_1"/>
    <property type="match status" value="1"/>
</dbReference>
<keyword evidence="2" id="KW-0378">Hydrolase</keyword>
<dbReference type="InterPro" id="IPR014001">
    <property type="entry name" value="Helicase_ATP-bd"/>
</dbReference>
<evidence type="ECO:0000256" key="2">
    <source>
        <dbReference type="ARBA" id="ARBA00022801"/>
    </source>
</evidence>
<dbReference type="GO" id="GO:0030894">
    <property type="term" value="C:replisome"/>
    <property type="evidence" value="ECO:0007669"/>
    <property type="project" value="TreeGrafter"/>
</dbReference>
<evidence type="ECO:0000313" key="8">
    <source>
        <dbReference type="EMBL" id="SFS81054.1"/>
    </source>
</evidence>
<gene>
    <name evidence="7" type="primary">recQ</name>
    <name evidence="7" type="ORF">HMI01_13110</name>
    <name evidence="8" type="ORF">SAMN05421668_1113</name>
</gene>
<evidence type="ECO:0000256" key="3">
    <source>
        <dbReference type="ARBA" id="ARBA00022806"/>
    </source>
</evidence>
<keyword evidence="10" id="KW-1185">Reference proteome</keyword>
<dbReference type="Proteomes" id="UP000199139">
    <property type="component" value="Unassembled WGS sequence"/>
</dbReference>
<dbReference type="PANTHER" id="PTHR13710">
    <property type="entry name" value="DNA HELICASE RECQ FAMILY MEMBER"/>
    <property type="match status" value="1"/>
</dbReference>
<dbReference type="PROSITE" id="PS51194">
    <property type="entry name" value="HELICASE_CTER"/>
    <property type="match status" value="1"/>
</dbReference>
<dbReference type="RefSeq" id="WP_089854274.1">
    <property type="nucleotide sequence ID" value="NZ_BJWJ01000010.1"/>
</dbReference>
<dbReference type="Pfam" id="PF00271">
    <property type="entry name" value="Helicase_C"/>
    <property type="match status" value="1"/>
</dbReference>
<evidence type="ECO:0000313" key="10">
    <source>
        <dbReference type="Proteomes" id="UP000321773"/>
    </source>
</evidence>
<evidence type="ECO:0000256" key="1">
    <source>
        <dbReference type="ARBA" id="ARBA00022741"/>
    </source>
</evidence>
<dbReference type="PANTHER" id="PTHR13710:SF84">
    <property type="entry name" value="ATP-DEPENDENT DNA HELICASE RECS-RELATED"/>
    <property type="match status" value="1"/>
</dbReference>
<dbReference type="GO" id="GO:0005524">
    <property type="term" value="F:ATP binding"/>
    <property type="evidence" value="ECO:0007669"/>
    <property type="project" value="UniProtKB-KW"/>
</dbReference>
<dbReference type="Pfam" id="PF00270">
    <property type="entry name" value="DEAD"/>
    <property type="match status" value="1"/>
</dbReference>
<feature type="domain" description="Helicase ATP-binding" evidence="5">
    <location>
        <begin position="24"/>
        <end position="191"/>
    </location>
</feature>
<reference evidence="8 9" key="1">
    <citation type="submission" date="2016-10" db="EMBL/GenBank/DDBJ databases">
        <authorList>
            <person name="de Groot N.N."/>
        </authorList>
    </citation>
    <scope>NUCLEOTIDE SEQUENCE [LARGE SCALE GENOMIC DNA]</scope>
    <source>
        <strain evidence="8 9">DSM 17074</strain>
    </source>
</reference>
<keyword evidence="4" id="KW-0067">ATP-binding</keyword>
<evidence type="ECO:0000313" key="9">
    <source>
        <dbReference type="Proteomes" id="UP000199139"/>
    </source>
</evidence>
<name>A0A1I6SVQ8_9BACI</name>
<dbReference type="InterPro" id="IPR027417">
    <property type="entry name" value="P-loop_NTPase"/>
</dbReference>
<dbReference type="GO" id="GO:0016787">
    <property type="term" value="F:hydrolase activity"/>
    <property type="evidence" value="ECO:0007669"/>
    <property type="project" value="UniProtKB-KW"/>
</dbReference>
<dbReference type="SMART" id="SM00487">
    <property type="entry name" value="DEXDc"/>
    <property type="match status" value="1"/>
</dbReference>
<dbReference type="EMBL" id="BJWJ01000010">
    <property type="protein sequence ID" value="GEM04323.1"/>
    <property type="molecule type" value="Genomic_DNA"/>
</dbReference>
<dbReference type="Proteomes" id="UP000321773">
    <property type="component" value="Unassembled WGS sequence"/>
</dbReference>
<dbReference type="SUPFAM" id="SSF52540">
    <property type="entry name" value="P-loop containing nucleoside triphosphate hydrolases"/>
    <property type="match status" value="1"/>
</dbReference>
<dbReference type="InterPro" id="IPR011545">
    <property type="entry name" value="DEAD/DEAH_box_helicase_dom"/>
</dbReference>
<dbReference type="InterPro" id="IPR001650">
    <property type="entry name" value="Helicase_C-like"/>
</dbReference>
<dbReference type="EMBL" id="FPAI01000011">
    <property type="protein sequence ID" value="SFS81054.1"/>
    <property type="molecule type" value="Genomic_DNA"/>
</dbReference>
<dbReference type="GO" id="GO:0006281">
    <property type="term" value="P:DNA repair"/>
    <property type="evidence" value="ECO:0007669"/>
    <property type="project" value="TreeGrafter"/>
</dbReference>
<evidence type="ECO:0000256" key="4">
    <source>
        <dbReference type="ARBA" id="ARBA00022840"/>
    </source>
</evidence>
<dbReference type="GO" id="GO:0005737">
    <property type="term" value="C:cytoplasm"/>
    <property type="evidence" value="ECO:0007669"/>
    <property type="project" value="TreeGrafter"/>
</dbReference>
<proteinExistence type="predicted"/>
<dbReference type="STRING" id="306541.SAMN05421668_1113"/>
<keyword evidence="3 8" id="KW-0347">Helicase</keyword>